<sequence>MDKEQAGHQVVGGQPFGYFRVVTQVQDALQPGPVEPHHLPYQLLSAFVRCRPSRGAGIHEGLDPIARCTPLCVAM</sequence>
<gene>
    <name evidence="1" type="ORF">MBOU_17880</name>
</gene>
<name>A0A7I9YM36_MYCBU</name>
<organism evidence="1 2">
    <name type="scientific">Mycobacterium bourgelatii</name>
    <dbReference type="NCBI Taxonomy" id="1273442"/>
    <lineage>
        <taxon>Bacteria</taxon>
        <taxon>Bacillati</taxon>
        <taxon>Actinomycetota</taxon>
        <taxon>Actinomycetes</taxon>
        <taxon>Mycobacteriales</taxon>
        <taxon>Mycobacteriaceae</taxon>
        <taxon>Mycobacterium</taxon>
    </lineage>
</organism>
<reference evidence="1 2" key="1">
    <citation type="journal article" date="2019" name="Emerg. Microbes Infect.">
        <title>Comprehensive subspecies identification of 175 nontuberculous mycobacteria species based on 7547 genomic profiles.</title>
        <authorList>
            <person name="Matsumoto Y."/>
            <person name="Kinjo T."/>
            <person name="Motooka D."/>
            <person name="Nabeya D."/>
            <person name="Jung N."/>
            <person name="Uechi K."/>
            <person name="Horii T."/>
            <person name="Iida T."/>
            <person name="Fujita J."/>
            <person name="Nakamura S."/>
        </authorList>
    </citation>
    <scope>NUCLEOTIDE SEQUENCE [LARGE SCALE GENOMIC DNA]</scope>
    <source>
        <strain evidence="1 2">JCM 30725</strain>
    </source>
</reference>
<evidence type="ECO:0000313" key="2">
    <source>
        <dbReference type="Proteomes" id="UP000465360"/>
    </source>
</evidence>
<protein>
    <submittedName>
        <fullName evidence="1">Uncharacterized protein</fullName>
    </submittedName>
</protein>
<dbReference type="AlphaFoldDB" id="A0A7I9YM36"/>
<comment type="caution">
    <text evidence="1">The sequence shown here is derived from an EMBL/GenBank/DDBJ whole genome shotgun (WGS) entry which is preliminary data.</text>
</comment>
<dbReference type="EMBL" id="BLKZ01000001">
    <property type="protein sequence ID" value="GFG89746.1"/>
    <property type="molecule type" value="Genomic_DNA"/>
</dbReference>
<keyword evidence="2" id="KW-1185">Reference proteome</keyword>
<dbReference type="Proteomes" id="UP000465360">
    <property type="component" value="Unassembled WGS sequence"/>
</dbReference>
<accession>A0A7I9YM36</accession>
<proteinExistence type="predicted"/>
<evidence type="ECO:0000313" key="1">
    <source>
        <dbReference type="EMBL" id="GFG89746.1"/>
    </source>
</evidence>